<comment type="caution">
    <text evidence="2">The sequence shown here is derived from an EMBL/GenBank/DDBJ whole genome shotgun (WGS) entry which is preliminary data.</text>
</comment>
<gene>
    <name evidence="2" type="ORF">A5635_18310</name>
</gene>
<reference evidence="2 3" key="1">
    <citation type="submission" date="2016-06" db="EMBL/GenBank/DDBJ databases">
        <authorList>
            <person name="Kjaerup R.B."/>
            <person name="Dalgaard T.S."/>
            <person name="Juul-Madsen H.R."/>
        </authorList>
    </citation>
    <scope>NUCLEOTIDE SEQUENCE [LARGE SCALE GENOMIC DNA]</scope>
    <source>
        <strain evidence="2 3">1245335.1</strain>
    </source>
</reference>
<keyword evidence="2" id="KW-0255">Endonuclease</keyword>
<dbReference type="SUPFAM" id="SSF56219">
    <property type="entry name" value="DNase I-like"/>
    <property type="match status" value="1"/>
</dbReference>
<dbReference type="InterPro" id="IPR005135">
    <property type="entry name" value="Endo/exonuclease/phosphatase"/>
</dbReference>
<proteinExistence type="predicted"/>
<dbReference type="InterPro" id="IPR036691">
    <property type="entry name" value="Endo/exonu/phosph_ase_sf"/>
</dbReference>
<sequence>MNRLGYPFIITSDPVANQNGLLVASKWKLCATDHATPEVDRERWLTVRVDELNLSVLVLHIPGTPDNKFEGGYGISGAKRKELLWERVVAYAVAHRDCRAVMLGDFNTGFRIDTEGEMFAKSHYMADLIRAGFVDSWRELHPDGRDYTWYSKRKDKLTGKSADLNGFRLDYIFVSPPLRRSISDVAILHAPRVAGVSDHASVVAYLDVYGADNRRIPVRNLVHDATDGEPDVKCDSEAVNVGNRGEQPKNDSRWNFRARFDLAVGSLPDMACGLNGKAFVQWFRPTYVTAEWTGGALKEVQIWGPRLCQDGSLGKRVLDHQWKRSVAEGGVAYSELPSLVAQQLQRYIAANGTVGPRR</sequence>
<organism evidence="2 3">
    <name type="scientific">Mycobacterium asiaticum</name>
    <dbReference type="NCBI Taxonomy" id="1790"/>
    <lineage>
        <taxon>Bacteria</taxon>
        <taxon>Bacillati</taxon>
        <taxon>Actinomycetota</taxon>
        <taxon>Actinomycetes</taxon>
        <taxon>Mycobacteriales</taxon>
        <taxon>Mycobacteriaceae</taxon>
        <taxon>Mycobacterium</taxon>
    </lineage>
</organism>
<evidence type="ECO:0000313" key="2">
    <source>
        <dbReference type="EMBL" id="OBK24048.1"/>
    </source>
</evidence>
<protein>
    <submittedName>
        <fullName evidence="2">Endonuclease/exonuclease/phosphatase</fullName>
    </submittedName>
</protein>
<dbReference type="Proteomes" id="UP000093819">
    <property type="component" value="Unassembled WGS sequence"/>
</dbReference>
<keyword evidence="2" id="KW-0540">Nuclease</keyword>
<keyword evidence="2" id="KW-0378">Hydrolase</keyword>
<dbReference type="EMBL" id="LZLR01000069">
    <property type="protein sequence ID" value="OBK24048.1"/>
    <property type="molecule type" value="Genomic_DNA"/>
</dbReference>
<evidence type="ECO:0000259" key="1">
    <source>
        <dbReference type="Pfam" id="PF03372"/>
    </source>
</evidence>
<accession>A0A1A3NPK2</accession>
<dbReference type="Pfam" id="PF03372">
    <property type="entry name" value="Exo_endo_phos"/>
    <property type="match status" value="1"/>
</dbReference>
<dbReference type="Gene3D" id="3.60.10.10">
    <property type="entry name" value="Endonuclease/exonuclease/phosphatase"/>
    <property type="match status" value="1"/>
</dbReference>
<evidence type="ECO:0000313" key="3">
    <source>
        <dbReference type="Proteomes" id="UP000093819"/>
    </source>
</evidence>
<dbReference type="GO" id="GO:0004527">
    <property type="term" value="F:exonuclease activity"/>
    <property type="evidence" value="ECO:0007669"/>
    <property type="project" value="UniProtKB-KW"/>
</dbReference>
<keyword evidence="2" id="KW-0269">Exonuclease</keyword>
<name>A0A1A3NPK2_MYCAS</name>
<dbReference type="GO" id="GO:0004519">
    <property type="term" value="F:endonuclease activity"/>
    <property type="evidence" value="ECO:0007669"/>
    <property type="project" value="UniProtKB-KW"/>
</dbReference>
<dbReference type="AlphaFoldDB" id="A0A1A3NPK2"/>
<feature type="domain" description="Endonuclease/exonuclease/phosphatase" evidence="1">
    <location>
        <begin position="13"/>
        <end position="199"/>
    </location>
</feature>